<evidence type="ECO:0000313" key="3">
    <source>
        <dbReference type="EMBL" id="AIR75877.1"/>
    </source>
</evidence>
<keyword evidence="1 2" id="KW-0238">DNA-binding</keyword>
<dbReference type="InterPro" id="IPR000424">
    <property type="entry name" value="Primosome_PriB/ssb"/>
</dbReference>
<dbReference type="PROSITE" id="PS50935">
    <property type="entry name" value="SSB"/>
    <property type="match status" value="1"/>
</dbReference>
<dbReference type="RefSeq" id="YP_009093204.1">
    <property type="nucleotide sequence ID" value="NC_025312.1"/>
</dbReference>
<dbReference type="InterPro" id="IPR012340">
    <property type="entry name" value="NA-bd_OB-fold"/>
</dbReference>
<protein>
    <recommendedName>
        <fullName evidence="4">Single-stranded DNA binding protein</fullName>
    </recommendedName>
</protein>
<accession>A0A089VJP7</accession>
<evidence type="ECO:0000256" key="1">
    <source>
        <dbReference type="ARBA" id="ARBA00023125"/>
    </source>
</evidence>
<sequence length="109" mass="12604">MNYVIFAAKVLKNAGQSFFKDGTSLTELTVQLPQIKKNNTRLIAQISVWGRLSYDSSNYYKLNDYIIVEGYISFRNSNIEHTYNSINKQVEISAFKIYPLRLKLSKSLQ</sequence>
<dbReference type="GO" id="GO:0003697">
    <property type="term" value="F:single-stranded DNA binding"/>
    <property type="evidence" value="ECO:0007669"/>
    <property type="project" value="InterPro"/>
</dbReference>
<dbReference type="SUPFAM" id="SSF50249">
    <property type="entry name" value="Nucleic acid-binding proteins"/>
    <property type="match status" value="1"/>
</dbReference>
<keyword evidence="3" id="KW-0934">Plastid</keyword>
<dbReference type="EMBL" id="KJ958483">
    <property type="protein sequence ID" value="AIR75877.1"/>
    <property type="molecule type" value="Genomic_DNA"/>
</dbReference>
<dbReference type="AlphaFoldDB" id="A0A089VJP7"/>
<reference evidence="3" key="2">
    <citation type="submission" date="2014-06" db="EMBL/GenBank/DDBJ databases">
        <authorList>
            <person name="Sabir J.S.M."/>
            <person name="Yu M."/>
            <person name="Ashworth M.P."/>
            <person name="Baeshen N.A."/>
            <person name="Baeshen M.N."/>
            <person name="Bahieldin A."/>
            <person name="Theriot E.C."/>
            <person name="Jansen R.K."/>
        </authorList>
    </citation>
    <scope>NUCLEOTIDE SEQUENCE</scope>
</reference>
<evidence type="ECO:0008006" key="4">
    <source>
        <dbReference type="Google" id="ProtNLM"/>
    </source>
</evidence>
<proteinExistence type="predicted"/>
<reference evidence="3" key="1">
    <citation type="journal article" date="2014" name="PLoS ONE">
        <title>Conserved gene order and expanded inverted repeats characterize plastid genomes of Thalassiosirales.</title>
        <authorList>
            <person name="Sabir J.S."/>
            <person name="Yu M."/>
            <person name="Ashworth M.P."/>
            <person name="Baeshen N.A."/>
            <person name="Baeshen M.N."/>
            <person name="Bahieldin A."/>
            <person name="Theriot E.C."/>
            <person name="Jansen R.K."/>
        </authorList>
    </citation>
    <scope>NUCLEOTIDE SEQUENCE</scope>
</reference>
<evidence type="ECO:0000256" key="2">
    <source>
        <dbReference type="PROSITE-ProRule" id="PRU00252"/>
    </source>
</evidence>
<keyword evidence="3" id="KW-0150">Chloroplast</keyword>
<name>A0A089VJP7_9STRA</name>
<dbReference type="GeneID" id="20833902"/>
<organism evidence="3">
    <name type="scientific">Roundia cardiophora</name>
    <dbReference type="NCBI Taxonomy" id="1403802"/>
    <lineage>
        <taxon>Eukaryota</taxon>
        <taxon>Sar</taxon>
        <taxon>Stramenopiles</taxon>
        <taxon>Ochrophyta</taxon>
        <taxon>Bacillariophyta</taxon>
        <taxon>Coscinodiscophyceae</taxon>
        <taxon>Thalassiosirophycidae</taxon>
        <taxon>Thalassiosirales</taxon>
        <taxon>Thalassiosiraceae</taxon>
        <taxon>Roundia</taxon>
    </lineage>
</organism>
<geneLocation type="chloroplast" evidence="3"/>
<gene>
    <name evidence="3" type="primary">ycf41</name>
</gene>
<dbReference type="Gene3D" id="2.40.50.140">
    <property type="entry name" value="Nucleic acid-binding proteins"/>
    <property type="match status" value="1"/>
</dbReference>